<accession>A0ACB7TJW2</accession>
<evidence type="ECO:0000313" key="2">
    <source>
        <dbReference type="Proteomes" id="UP000821845"/>
    </source>
</evidence>
<dbReference type="EMBL" id="CM023481">
    <property type="protein sequence ID" value="KAH6947353.1"/>
    <property type="molecule type" value="Genomic_DNA"/>
</dbReference>
<reference evidence="1" key="1">
    <citation type="submission" date="2020-05" db="EMBL/GenBank/DDBJ databases">
        <title>Large-scale comparative analyses of tick genomes elucidate their genetic diversity and vector capacities.</title>
        <authorList>
            <person name="Jia N."/>
            <person name="Wang J."/>
            <person name="Shi W."/>
            <person name="Du L."/>
            <person name="Sun Y."/>
            <person name="Zhan W."/>
            <person name="Jiang J."/>
            <person name="Wang Q."/>
            <person name="Zhang B."/>
            <person name="Ji P."/>
            <person name="Sakyi L.B."/>
            <person name="Cui X."/>
            <person name="Yuan T."/>
            <person name="Jiang B."/>
            <person name="Yang W."/>
            <person name="Lam T.T.-Y."/>
            <person name="Chang Q."/>
            <person name="Ding S."/>
            <person name="Wang X."/>
            <person name="Zhu J."/>
            <person name="Ruan X."/>
            <person name="Zhao L."/>
            <person name="Wei J."/>
            <person name="Que T."/>
            <person name="Du C."/>
            <person name="Cheng J."/>
            <person name="Dai P."/>
            <person name="Han X."/>
            <person name="Huang E."/>
            <person name="Gao Y."/>
            <person name="Liu J."/>
            <person name="Shao H."/>
            <person name="Ye R."/>
            <person name="Li L."/>
            <person name="Wei W."/>
            <person name="Wang X."/>
            <person name="Wang C."/>
            <person name="Yang T."/>
            <person name="Huo Q."/>
            <person name="Li W."/>
            <person name="Guo W."/>
            <person name="Chen H."/>
            <person name="Zhou L."/>
            <person name="Ni X."/>
            <person name="Tian J."/>
            <person name="Zhou Y."/>
            <person name="Sheng Y."/>
            <person name="Liu T."/>
            <person name="Pan Y."/>
            <person name="Xia L."/>
            <person name="Li J."/>
            <person name="Zhao F."/>
            <person name="Cao W."/>
        </authorList>
    </citation>
    <scope>NUCLEOTIDE SEQUENCE</scope>
    <source>
        <strain evidence="1">Hyas-2018</strain>
    </source>
</reference>
<keyword evidence="2" id="KW-1185">Reference proteome</keyword>
<comment type="caution">
    <text evidence="1">The sequence shown here is derived from an EMBL/GenBank/DDBJ whole genome shotgun (WGS) entry which is preliminary data.</text>
</comment>
<organism evidence="1 2">
    <name type="scientific">Hyalomma asiaticum</name>
    <name type="common">Tick</name>
    <dbReference type="NCBI Taxonomy" id="266040"/>
    <lineage>
        <taxon>Eukaryota</taxon>
        <taxon>Metazoa</taxon>
        <taxon>Ecdysozoa</taxon>
        <taxon>Arthropoda</taxon>
        <taxon>Chelicerata</taxon>
        <taxon>Arachnida</taxon>
        <taxon>Acari</taxon>
        <taxon>Parasitiformes</taxon>
        <taxon>Ixodida</taxon>
        <taxon>Ixodoidea</taxon>
        <taxon>Ixodidae</taxon>
        <taxon>Hyalomminae</taxon>
        <taxon>Hyalomma</taxon>
    </lineage>
</organism>
<name>A0ACB7TJW2_HYAAI</name>
<dbReference type="Proteomes" id="UP000821845">
    <property type="component" value="Chromosome 1"/>
</dbReference>
<evidence type="ECO:0000313" key="1">
    <source>
        <dbReference type="EMBL" id="KAH6947353.1"/>
    </source>
</evidence>
<proteinExistence type="predicted"/>
<gene>
    <name evidence="1" type="ORF">HPB50_018479</name>
</gene>
<protein>
    <submittedName>
        <fullName evidence="1">Uncharacterized protein</fullName>
    </submittedName>
</protein>
<sequence>MTTSTADCYKRVSPGRSPNGGPCDGRPGECSVNADRPPSQRRSTNNNDGRCAACRGRPRNSSAGAVIPADKRGNGGGGQGALTVRESSKHPSSRSIIPQAGRPVEGTNPGEVSSSPVLSRRDTNQERRRKKKTGEEERKCSPAGSAARRARWRTGRTGKGVVT</sequence>